<name>A0A512NS25_9HYPH</name>
<keyword evidence="3" id="KW-1185">Reference proteome</keyword>
<dbReference type="InterPro" id="IPR036388">
    <property type="entry name" value="WH-like_DNA-bd_sf"/>
</dbReference>
<feature type="domain" description="HTH luxR-type" evidence="1">
    <location>
        <begin position="309"/>
        <end position="366"/>
    </location>
</feature>
<sequence length="380" mass="41295">MDRLKENGLIESLYDAALGHHAWEQAGHQIREYMGSKTLMLSTHDPLHKRADVVLTLGMTARQVQEYGHFAQHDVWALGALDRRIFGKALVGEEVVEDDAFKRSYIYNEYLKPSIDARYMVGSLVRLQGGNHAAIGVHRPHGARSFTPEDAERLNRLLPHVQRALEVRQRVQGIEHKADATNFVLDRLSLGVFLISATGRLLHVNAAGEEILKNGDGLQRTPDGIRACNRDDDKRLQHLIGDLRQASPDVRPAGGHLRISRPSGRAAYAVMLTPVGPGLAGPGAAPAVLVFVSDPAAKMAADLSVLAGLFGFPPAEARLVLALMAGKQLPEIAIDTGVTYNTIRTQLARAMARTETRSQLELVLLVTRALGGVAPSVIDG</sequence>
<evidence type="ECO:0000259" key="1">
    <source>
        <dbReference type="SMART" id="SM00421"/>
    </source>
</evidence>
<dbReference type="SMART" id="SM00421">
    <property type="entry name" value="HTH_LUXR"/>
    <property type="match status" value="1"/>
</dbReference>
<accession>A0A512NS25</accession>
<dbReference type="OrthoDB" id="5497412at2"/>
<evidence type="ECO:0000313" key="2">
    <source>
        <dbReference type="EMBL" id="GEP61739.1"/>
    </source>
</evidence>
<proteinExistence type="predicted"/>
<dbReference type="GO" id="GO:0003677">
    <property type="term" value="F:DNA binding"/>
    <property type="evidence" value="ECO:0007669"/>
    <property type="project" value="InterPro"/>
</dbReference>
<dbReference type="EMBL" id="BKAJ01000250">
    <property type="protein sequence ID" value="GEP61739.1"/>
    <property type="molecule type" value="Genomic_DNA"/>
</dbReference>
<protein>
    <submittedName>
        <fullName evidence="2">Helix-turn-helix transcriptional regulator</fullName>
    </submittedName>
</protein>
<dbReference type="RefSeq" id="WP_147157028.1">
    <property type="nucleotide sequence ID" value="NZ_BKAJ01000250.1"/>
</dbReference>
<dbReference type="GO" id="GO:0006355">
    <property type="term" value="P:regulation of DNA-templated transcription"/>
    <property type="evidence" value="ECO:0007669"/>
    <property type="project" value="InterPro"/>
</dbReference>
<dbReference type="AlphaFoldDB" id="A0A512NS25"/>
<gene>
    <name evidence="2" type="ORF">RSO01_89050</name>
</gene>
<dbReference type="SUPFAM" id="SSF46894">
    <property type="entry name" value="C-terminal effector domain of the bipartite response regulators"/>
    <property type="match status" value="1"/>
</dbReference>
<dbReference type="InterPro" id="IPR016032">
    <property type="entry name" value="Sig_transdc_resp-reg_C-effctor"/>
</dbReference>
<dbReference type="InterPro" id="IPR000792">
    <property type="entry name" value="Tscrpt_reg_LuxR_C"/>
</dbReference>
<reference evidence="2 3" key="1">
    <citation type="submission" date="2019-07" db="EMBL/GenBank/DDBJ databases">
        <title>Whole genome shotgun sequence of Reyranella soli NBRC 108950.</title>
        <authorList>
            <person name="Hosoyama A."/>
            <person name="Uohara A."/>
            <person name="Ohji S."/>
            <person name="Ichikawa N."/>
        </authorList>
    </citation>
    <scope>NUCLEOTIDE SEQUENCE [LARGE SCALE GENOMIC DNA]</scope>
    <source>
        <strain evidence="2 3">NBRC 108950</strain>
    </source>
</reference>
<comment type="caution">
    <text evidence="2">The sequence shown here is derived from an EMBL/GenBank/DDBJ whole genome shotgun (WGS) entry which is preliminary data.</text>
</comment>
<dbReference type="Gene3D" id="1.10.10.10">
    <property type="entry name" value="Winged helix-like DNA-binding domain superfamily/Winged helix DNA-binding domain"/>
    <property type="match status" value="1"/>
</dbReference>
<organism evidence="2 3">
    <name type="scientific">Reyranella soli</name>
    <dbReference type="NCBI Taxonomy" id="1230389"/>
    <lineage>
        <taxon>Bacteria</taxon>
        <taxon>Pseudomonadati</taxon>
        <taxon>Pseudomonadota</taxon>
        <taxon>Alphaproteobacteria</taxon>
        <taxon>Hyphomicrobiales</taxon>
        <taxon>Reyranellaceae</taxon>
        <taxon>Reyranella</taxon>
    </lineage>
</organism>
<evidence type="ECO:0000313" key="3">
    <source>
        <dbReference type="Proteomes" id="UP000321058"/>
    </source>
</evidence>
<dbReference type="Proteomes" id="UP000321058">
    <property type="component" value="Unassembled WGS sequence"/>
</dbReference>